<keyword evidence="11" id="KW-0472">Membrane</keyword>
<dbReference type="GO" id="GO:0006123">
    <property type="term" value="P:mitochondrial electron transport, cytochrome c to oxygen"/>
    <property type="evidence" value="ECO:0007669"/>
    <property type="project" value="InterPro"/>
</dbReference>
<evidence type="ECO:0000256" key="9">
    <source>
        <dbReference type="ARBA" id="ARBA00022946"/>
    </source>
</evidence>
<dbReference type="Gene3D" id="2.40.160.210">
    <property type="entry name" value="Acyl-CoA thioesterase, double hotdog domain"/>
    <property type="match status" value="1"/>
</dbReference>
<evidence type="ECO:0000313" key="18">
    <source>
        <dbReference type="EMBL" id="TQV94398.1"/>
    </source>
</evidence>
<proteinExistence type="inferred from homology"/>
<dbReference type="SUPFAM" id="SSF57802">
    <property type="entry name" value="Rubredoxin-like"/>
    <property type="match status" value="1"/>
</dbReference>
<accession>A0A545VX21</accession>
<dbReference type="InterPro" id="IPR029069">
    <property type="entry name" value="HotDog_dom_sf"/>
</dbReference>
<evidence type="ECO:0000256" key="8">
    <source>
        <dbReference type="ARBA" id="ARBA00022833"/>
    </source>
</evidence>
<dbReference type="OrthoDB" id="68328at2759"/>
<evidence type="ECO:0000259" key="16">
    <source>
        <dbReference type="Pfam" id="PF13622"/>
    </source>
</evidence>
<evidence type="ECO:0000256" key="1">
    <source>
        <dbReference type="ARBA" id="ARBA00004443"/>
    </source>
</evidence>
<organism evidence="18 19">
    <name type="scientific">Cordyceps javanica</name>
    <dbReference type="NCBI Taxonomy" id="43265"/>
    <lineage>
        <taxon>Eukaryota</taxon>
        <taxon>Fungi</taxon>
        <taxon>Dikarya</taxon>
        <taxon>Ascomycota</taxon>
        <taxon>Pezizomycotina</taxon>
        <taxon>Sordariomycetes</taxon>
        <taxon>Hypocreomycetidae</taxon>
        <taxon>Hypocreales</taxon>
        <taxon>Cordycipitaceae</taxon>
        <taxon>Cordyceps</taxon>
    </lineage>
</organism>
<feature type="binding site" evidence="14">
    <location>
        <position position="668"/>
    </location>
    <ligand>
        <name>Zn(2+)</name>
        <dbReference type="ChEBI" id="CHEBI:29105"/>
    </ligand>
</feature>
<evidence type="ECO:0000256" key="5">
    <source>
        <dbReference type="ARBA" id="ARBA00022723"/>
    </source>
</evidence>
<dbReference type="InterPro" id="IPR049449">
    <property type="entry name" value="TesB_ACOT8-like_N"/>
</dbReference>
<dbReference type="Gene3D" id="2.60.11.10">
    <property type="entry name" value="Cytochrome c oxidase, subunit Vb"/>
    <property type="match status" value="1"/>
</dbReference>
<evidence type="ECO:0000256" key="12">
    <source>
        <dbReference type="ARBA" id="ARBA00031366"/>
    </source>
</evidence>
<comment type="similarity">
    <text evidence="4">Belongs to the cytochrome c oxidase subunit 5B family.</text>
</comment>
<dbReference type="Pfam" id="PF20789">
    <property type="entry name" value="4HBT_3C"/>
    <property type="match status" value="1"/>
</dbReference>
<dbReference type="GO" id="GO:0005782">
    <property type="term" value="C:peroxisomal matrix"/>
    <property type="evidence" value="ECO:0007669"/>
    <property type="project" value="UniProtKB-SubCell"/>
</dbReference>
<dbReference type="EMBL" id="SPUK01000010">
    <property type="protein sequence ID" value="TQV94398.1"/>
    <property type="molecule type" value="Genomic_DNA"/>
</dbReference>
<dbReference type="GO" id="GO:0005743">
    <property type="term" value="C:mitochondrial inner membrane"/>
    <property type="evidence" value="ECO:0007669"/>
    <property type="project" value="UniProtKB-SubCell"/>
</dbReference>
<dbReference type="GO" id="GO:0047617">
    <property type="term" value="F:fatty acyl-CoA hydrolase activity"/>
    <property type="evidence" value="ECO:0007669"/>
    <property type="project" value="InterPro"/>
</dbReference>
<dbReference type="InterPro" id="IPR036972">
    <property type="entry name" value="Cyt_c_oxidase_su5b_sf"/>
</dbReference>
<feature type="domain" description="Acyl-CoA thioesterase-like N-terminal HotDog" evidence="16">
    <location>
        <begin position="58"/>
        <end position="134"/>
    </location>
</feature>
<dbReference type="SUPFAM" id="SSF54637">
    <property type="entry name" value="Thioesterase/thiol ester dehydrase-isomerase"/>
    <property type="match status" value="2"/>
</dbReference>
<dbReference type="CDD" id="cd00924">
    <property type="entry name" value="Cyt_c_Oxidase_Vb"/>
    <property type="match status" value="1"/>
</dbReference>
<evidence type="ECO:0000256" key="6">
    <source>
        <dbReference type="ARBA" id="ARBA00022792"/>
    </source>
</evidence>
<dbReference type="GO" id="GO:0009062">
    <property type="term" value="P:fatty acid catabolic process"/>
    <property type="evidence" value="ECO:0007669"/>
    <property type="project" value="TreeGrafter"/>
</dbReference>
<evidence type="ECO:0000259" key="17">
    <source>
        <dbReference type="Pfam" id="PF20789"/>
    </source>
</evidence>
<keyword evidence="8 14" id="KW-0862">Zinc</keyword>
<dbReference type="AlphaFoldDB" id="A0A545VX21"/>
<dbReference type="PANTHER" id="PTHR11066:SF64">
    <property type="entry name" value="ACYL-COA THIOESTERASE (AFU_ORTHOLOGUE AFUA_1G12060)"/>
    <property type="match status" value="1"/>
</dbReference>
<evidence type="ECO:0000256" key="14">
    <source>
        <dbReference type="PIRSR" id="PIRSR602124-2"/>
    </source>
</evidence>
<dbReference type="GO" id="GO:0046872">
    <property type="term" value="F:metal ion binding"/>
    <property type="evidence" value="ECO:0007669"/>
    <property type="project" value="UniProtKB-KW"/>
</dbReference>
<comment type="pathway">
    <text evidence="2">Energy metabolism; oxidative phosphorylation.</text>
</comment>
<comment type="similarity">
    <text evidence="3">Belongs to the C/M/P thioester hydrolase family.</text>
</comment>
<evidence type="ECO:0000256" key="10">
    <source>
        <dbReference type="ARBA" id="ARBA00023128"/>
    </source>
</evidence>
<keyword evidence="9" id="KW-0809">Transit peptide</keyword>
<dbReference type="STRING" id="43265.A0A545VX21"/>
<evidence type="ECO:0000256" key="7">
    <source>
        <dbReference type="ARBA" id="ARBA00022801"/>
    </source>
</evidence>
<dbReference type="FunFam" id="2.60.11.10:FF:000003">
    <property type="entry name" value="Cytochrome c oxidase subunit IV"/>
    <property type="match status" value="1"/>
</dbReference>
<evidence type="ECO:0000256" key="4">
    <source>
        <dbReference type="ARBA" id="ARBA00010292"/>
    </source>
</evidence>
<dbReference type="PANTHER" id="PTHR11066">
    <property type="entry name" value="ACYL-COA THIOESTERASE"/>
    <property type="match status" value="1"/>
</dbReference>
<dbReference type="CDD" id="cd03444">
    <property type="entry name" value="Thioesterase_II_repeat1"/>
    <property type="match status" value="1"/>
</dbReference>
<dbReference type="Proteomes" id="UP000315783">
    <property type="component" value="Unassembled WGS sequence"/>
</dbReference>
<dbReference type="GO" id="GO:0006637">
    <property type="term" value="P:acyl-CoA metabolic process"/>
    <property type="evidence" value="ECO:0007669"/>
    <property type="project" value="InterPro"/>
</dbReference>
<dbReference type="InterPro" id="IPR042171">
    <property type="entry name" value="Acyl-CoA_hotdog"/>
</dbReference>
<keyword evidence="19" id="KW-1185">Reference proteome</keyword>
<dbReference type="PROSITE" id="PS51359">
    <property type="entry name" value="COX5B_2"/>
    <property type="match status" value="1"/>
</dbReference>
<comment type="subcellular location">
    <subcellularLocation>
        <location evidence="1">Mitochondrion inner membrane</location>
        <topology evidence="1">Peripheral membrane protein</topology>
        <orientation evidence="1">Matrix side</orientation>
    </subcellularLocation>
</comment>
<dbReference type="GO" id="GO:0045277">
    <property type="term" value="C:respiratory chain complex IV"/>
    <property type="evidence" value="ECO:0007669"/>
    <property type="project" value="InterPro"/>
</dbReference>
<dbReference type="Pfam" id="PF13622">
    <property type="entry name" value="4HBT_3"/>
    <property type="match status" value="1"/>
</dbReference>
<comment type="caution">
    <text evidence="18">The sequence shown here is derived from an EMBL/GenBank/DDBJ whole genome shotgun (WGS) entry which is preliminary data.</text>
</comment>
<evidence type="ECO:0000256" key="15">
    <source>
        <dbReference type="SAM" id="MobiDB-lite"/>
    </source>
</evidence>
<keyword evidence="6" id="KW-0999">Mitochondrion inner membrane</keyword>
<dbReference type="InterPro" id="IPR002124">
    <property type="entry name" value="Cyt_c_oxidase_su5b"/>
</dbReference>
<evidence type="ECO:0000256" key="13">
    <source>
        <dbReference type="ARBA" id="ARBA00070613"/>
    </source>
</evidence>
<feature type="binding site" evidence="14">
    <location>
        <position position="649"/>
    </location>
    <ligand>
        <name>Zn(2+)</name>
        <dbReference type="ChEBI" id="CHEBI:29105"/>
    </ligand>
</feature>
<feature type="binding site" evidence="14">
    <location>
        <position position="641"/>
    </location>
    <ligand>
        <name>Zn(2+)</name>
        <dbReference type="ChEBI" id="CHEBI:29105"/>
    </ligand>
</feature>
<feature type="binding site" evidence="14">
    <location>
        <position position="665"/>
    </location>
    <ligand>
        <name>Zn(2+)</name>
        <dbReference type="ChEBI" id="CHEBI:29105"/>
    </ligand>
</feature>
<evidence type="ECO:0000256" key="3">
    <source>
        <dbReference type="ARBA" id="ARBA00006538"/>
    </source>
</evidence>
<protein>
    <recommendedName>
        <fullName evidence="13">Cytochrome c oxidase subunit 4, mitochondrial</fullName>
    </recommendedName>
    <alternativeName>
        <fullName evidence="12">Cytochrome c oxidase polypeptide IV</fullName>
    </alternativeName>
</protein>
<reference evidence="18 19" key="1">
    <citation type="journal article" date="2019" name="Appl. Microbiol. Biotechnol.">
        <title>Genome sequence of Isaria javanica and comparative genome analysis insights into family S53 peptidase evolution in fungal entomopathogens.</title>
        <authorList>
            <person name="Lin R."/>
            <person name="Zhang X."/>
            <person name="Xin B."/>
            <person name="Zou M."/>
            <person name="Gao Y."/>
            <person name="Qin F."/>
            <person name="Hu Q."/>
            <person name="Xie B."/>
            <person name="Cheng X."/>
        </authorList>
    </citation>
    <scope>NUCLEOTIDE SEQUENCE [LARGE SCALE GENOMIC DNA]</scope>
    <source>
        <strain evidence="18 19">IJ1G</strain>
    </source>
</reference>
<dbReference type="InterPro" id="IPR049450">
    <property type="entry name" value="ACOT8-like_C"/>
</dbReference>
<keyword evidence="5 14" id="KW-0479">Metal-binding</keyword>
<evidence type="ECO:0000256" key="2">
    <source>
        <dbReference type="ARBA" id="ARBA00004673"/>
    </source>
</evidence>
<name>A0A545VX21_9HYPO</name>
<dbReference type="Pfam" id="PF01215">
    <property type="entry name" value="COX5B"/>
    <property type="match status" value="1"/>
</dbReference>
<evidence type="ECO:0000313" key="19">
    <source>
        <dbReference type="Proteomes" id="UP000315783"/>
    </source>
</evidence>
<dbReference type="InterPro" id="IPR003703">
    <property type="entry name" value="Acyl_CoA_thio"/>
</dbReference>
<gene>
    <name evidence="18" type="ORF">IF1G_07277</name>
</gene>
<feature type="region of interest" description="Disordered" evidence="15">
    <location>
        <begin position="34"/>
        <end position="54"/>
    </location>
</feature>
<sequence>MADSRGRLGYEAFEVSRVPGSTVQYTSKYPAWRPGADLPPGVEEQPTKTKTKKSTTTGVFGGVVYAQAPLAAARAIEFEETQSQVARKGYMGIHSIQGVFTVAGHSDRPFVHEVTPVHTGKSFATRLVQTRQPKESSITEPGTGTFDPSDATKELNGVCFTCLTTFKRSMPSPDDVQEKQSPQVRFAGILARKPPQEWERPFIVHIDSVQEQVVRSGQTGPGTFPALEMYRVDMSEYNKDRAVPERRELILYRPYKTIPKDDPNAHIVCHAFEADRNGLTMLGCHLGYGHRWGRAASLSYAFYVHVNAEEAVMGDGWWIQEASWPRVAAGRCTMVSKIWSPEGKHVASGYQDGMVVPEDPKEDAQRKKKEYRAKAEAFGIPKIDRKNKLRQAEKVASDDCSKYAKIREIFGNGNGKYHPNQLVAKKYMPPQGLCEKELLYKFALKISNLQELYQKKKLTMDPVDFYRWVICKNLKSDLHNSLHNSRNGLTGLIRSMGDDELSPSLAMFMQRTVIAAARRAAIKPAVARSFTTSFVRREAAKGPSTPSEQAAALAHDSSKSIGTYKTFSQVKTEDDLFGPGAKDGSVPTDLEQSTGLERLEILGKMEGVDIFDMRPLDASRKGTMENPISVRSAGDEQYLGCTGYPADSHVVTWLGISKDRPIERCPECGSVYKMDYVGPEDDHHGHHHGPEYPEPQTFADYIKPEYRYR</sequence>
<keyword evidence="10" id="KW-0496">Mitochondrion</keyword>
<keyword evidence="7" id="KW-0378">Hydrolase</keyword>
<feature type="domain" description="Acyl-CoA thioesterase-like C-terminal" evidence="17">
    <location>
        <begin position="260"/>
        <end position="355"/>
    </location>
</feature>
<evidence type="ECO:0000256" key="11">
    <source>
        <dbReference type="ARBA" id="ARBA00023136"/>
    </source>
</evidence>